<dbReference type="Gene3D" id="2.30.60.10">
    <property type="entry name" value="Cyanovirin-N"/>
    <property type="match status" value="1"/>
</dbReference>
<accession>A0A9P4LV71</accession>
<dbReference type="AlphaFoldDB" id="A0A9P4LV71"/>
<dbReference type="InterPro" id="IPR036673">
    <property type="entry name" value="Cyanovirin-N_sf"/>
</dbReference>
<dbReference type="OrthoDB" id="2441380at2759"/>
<dbReference type="PANTHER" id="PTHR42076:SF1">
    <property type="entry name" value="CYANOVIRIN-N DOMAIN-CONTAINING PROTEIN"/>
    <property type="match status" value="1"/>
</dbReference>
<protein>
    <submittedName>
        <fullName evidence="2">Cyanovirin-N</fullName>
    </submittedName>
</protein>
<evidence type="ECO:0000313" key="2">
    <source>
        <dbReference type="EMBL" id="KAF2083806.1"/>
    </source>
</evidence>
<dbReference type="EMBL" id="ML978757">
    <property type="protein sequence ID" value="KAF2083806.1"/>
    <property type="molecule type" value="Genomic_DNA"/>
</dbReference>
<organism evidence="2 3">
    <name type="scientific">Saccharata proteae CBS 121410</name>
    <dbReference type="NCBI Taxonomy" id="1314787"/>
    <lineage>
        <taxon>Eukaryota</taxon>
        <taxon>Fungi</taxon>
        <taxon>Dikarya</taxon>
        <taxon>Ascomycota</taxon>
        <taxon>Pezizomycotina</taxon>
        <taxon>Dothideomycetes</taxon>
        <taxon>Dothideomycetes incertae sedis</taxon>
        <taxon>Botryosphaeriales</taxon>
        <taxon>Saccharataceae</taxon>
        <taxon>Saccharata</taxon>
    </lineage>
</organism>
<reference evidence="2" key="1">
    <citation type="journal article" date="2020" name="Stud. Mycol.">
        <title>101 Dothideomycetes genomes: a test case for predicting lifestyles and emergence of pathogens.</title>
        <authorList>
            <person name="Haridas S."/>
            <person name="Albert R."/>
            <person name="Binder M."/>
            <person name="Bloem J."/>
            <person name="Labutti K."/>
            <person name="Salamov A."/>
            <person name="Andreopoulos B."/>
            <person name="Baker S."/>
            <person name="Barry K."/>
            <person name="Bills G."/>
            <person name="Bluhm B."/>
            <person name="Cannon C."/>
            <person name="Castanera R."/>
            <person name="Culley D."/>
            <person name="Daum C."/>
            <person name="Ezra D."/>
            <person name="Gonzalez J."/>
            <person name="Henrissat B."/>
            <person name="Kuo A."/>
            <person name="Liang C."/>
            <person name="Lipzen A."/>
            <person name="Lutzoni F."/>
            <person name="Magnuson J."/>
            <person name="Mondo S."/>
            <person name="Nolan M."/>
            <person name="Ohm R."/>
            <person name="Pangilinan J."/>
            <person name="Park H.-J."/>
            <person name="Ramirez L."/>
            <person name="Alfaro M."/>
            <person name="Sun H."/>
            <person name="Tritt A."/>
            <person name="Yoshinaga Y."/>
            <person name="Zwiers L.-H."/>
            <person name="Turgeon B."/>
            <person name="Goodwin S."/>
            <person name="Spatafora J."/>
            <person name="Crous P."/>
            <person name="Grigoriev I."/>
        </authorList>
    </citation>
    <scope>NUCLEOTIDE SEQUENCE</scope>
    <source>
        <strain evidence="2">CBS 121410</strain>
    </source>
</reference>
<dbReference type="SUPFAM" id="SSF51322">
    <property type="entry name" value="Cyanovirin-N"/>
    <property type="match status" value="1"/>
</dbReference>
<keyword evidence="3" id="KW-1185">Reference proteome</keyword>
<name>A0A9P4LV71_9PEZI</name>
<sequence>MSFHLSAEDIRIEDGHILKARLRAYDGELRDAEIDLDNHIGNQNGTFHWDGGNFSQSAENVHFAIEGGGQVPVLRANLFNENGEAESRDVNLSERIENHDGRFVYSAYTVPSGARWIETC</sequence>
<dbReference type="Proteomes" id="UP000799776">
    <property type="component" value="Unassembled WGS sequence"/>
</dbReference>
<dbReference type="Pfam" id="PF08881">
    <property type="entry name" value="CVNH"/>
    <property type="match status" value="1"/>
</dbReference>
<proteinExistence type="predicted"/>
<evidence type="ECO:0000259" key="1">
    <source>
        <dbReference type="SMART" id="SM01111"/>
    </source>
</evidence>
<gene>
    <name evidence="2" type="ORF">K490DRAFT_50715</name>
</gene>
<dbReference type="InterPro" id="IPR011058">
    <property type="entry name" value="Cyanovirin-N"/>
</dbReference>
<feature type="domain" description="Cyanovirin-N" evidence="1">
    <location>
        <begin position="2"/>
        <end position="105"/>
    </location>
</feature>
<comment type="caution">
    <text evidence="2">The sequence shown here is derived from an EMBL/GenBank/DDBJ whole genome shotgun (WGS) entry which is preliminary data.</text>
</comment>
<dbReference type="PANTHER" id="PTHR42076">
    <property type="entry name" value="CYANOVIRIN-N HOMOLOG"/>
    <property type="match status" value="1"/>
</dbReference>
<dbReference type="SMART" id="SM01111">
    <property type="entry name" value="CVNH"/>
    <property type="match status" value="1"/>
</dbReference>
<evidence type="ECO:0000313" key="3">
    <source>
        <dbReference type="Proteomes" id="UP000799776"/>
    </source>
</evidence>